<evidence type="ECO:0008006" key="4">
    <source>
        <dbReference type="Google" id="ProtNLM"/>
    </source>
</evidence>
<evidence type="ECO:0000256" key="1">
    <source>
        <dbReference type="SAM" id="SignalP"/>
    </source>
</evidence>
<evidence type="ECO:0000313" key="3">
    <source>
        <dbReference type="Proteomes" id="UP001334248"/>
    </source>
</evidence>
<evidence type="ECO:0000313" key="2">
    <source>
        <dbReference type="EMBL" id="KAK5946514.1"/>
    </source>
</evidence>
<feature type="chain" id="PRO_5046458937" description="Transcription factor domain-containing protein" evidence="1">
    <location>
        <begin position="19"/>
        <end position="196"/>
    </location>
</feature>
<organism evidence="2 3">
    <name type="scientific">Knufia obscura</name>
    <dbReference type="NCBI Taxonomy" id="1635080"/>
    <lineage>
        <taxon>Eukaryota</taxon>
        <taxon>Fungi</taxon>
        <taxon>Dikarya</taxon>
        <taxon>Ascomycota</taxon>
        <taxon>Pezizomycotina</taxon>
        <taxon>Eurotiomycetes</taxon>
        <taxon>Chaetothyriomycetidae</taxon>
        <taxon>Chaetothyriales</taxon>
        <taxon>Trichomeriaceae</taxon>
        <taxon>Knufia</taxon>
    </lineage>
</organism>
<sequence length="196" mass="22044">MQHIEDSILLLVALLSDAIYLHRSLARLADRPKQGNPFVPLSPFSEHERMYDILSRAFNRWHTTFSAPQSVMALYHYSRLYLSFPEVTTLAHHAGYPSGRVSDLKTTVPEQTLKHAWAILDTAAASDNKGGKICPVWLPVTIFHAGLVVWAKLHSDEAYGSPRIMLSFVVELQKMRWPCCSKMASTLQALMLEPGV</sequence>
<dbReference type="RefSeq" id="XP_064734604.1">
    <property type="nucleotide sequence ID" value="XM_064869107.1"/>
</dbReference>
<keyword evidence="3" id="KW-1185">Reference proteome</keyword>
<reference evidence="2 3" key="1">
    <citation type="journal article" date="2023" name="Res Sq">
        <title>Genomic and morphological characterization of Knufia obscura isolated from the Mars 2020 spacecraft assembly facility.</title>
        <authorList>
            <person name="Chander A.M."/>
            <person name="Teixeira M.M."/>
            <person name="Singh N.K."/>
            <person name="Williams M.P."/>
            <person name="Parker C.W."/>
            <person name="Leo P."/>
            <person name="Stajich J.E."/>
            <person name="Torok T."/>
            <person name="Tighe S."/>
            <person name="Mason C.E."/>
            <person name="Venkateswaran K."/>
        </authorList>
    </citation>
    <scope>NUCLEOTIDE SEQUENCE [LARGE SCALE GENOMIC DNA]</scope>
    <source>
        <strain evidence="2 3">CCFEE 5817</strain>
    </source>
</reference>
<dbReference type="EMBL" id="JAVHJV010000001">
    <property type="protein sequence ID" value="KAK5946514.1"/>
    <property type="molecule type" value="Genomic_DNA"/>
</dbReference>
<feature type="signal peptide" evidence="1">
    <location>
        <begin position="1"/>
        <end position="18"/>
    </location>
</feature>
<dbReference type="GeneID" id="89994106"/>
<name>A0ABR0S0Y7_9EURO</name>
<gene>
    <name evidence="2" type="ORF">PMZ80_000657</name>
</gene>
<keyword evidence="1" id="KW-0732">Signal</keyword>
<dbReference type="Proteomes" id="UP001334248">
    <property type="component" value="Unassembled WGS sequence"/>
</dbReference>
<proteinExistence type="predicted"/>
<comment type="caution">
    <text evidence="2">The sequence shown here is derived from an EMBL/GenBank/DDBJ whole genome shotgun (WGS) entry which is preliminary data.</text>
</comment>
<accession>A0ABR0S0Y7</accession>
<protein>
    <recommendedName>
        <fullName evidence="4">Transcription factor domain-containing protein</fullName>
    </recommendedName>
</protein>